<keyword evidence="3 5" id="KW-0472">Membrane</keyword>
<name>A0A9D1H2J5_9FIRM</name>
<dbReference type="SMART" id="SM00740">
    <property type="entry name" value="PASTA"/>
    <property type="match status" value="2"/>
</dbReference>
<dbReference type="PROSITE" id="PS51178">
    <property type="entry name" value="PASTA"/>
    <property type="match status" value="1"/>
</dbReference>
<dbReference type="InterPro" id="IPR012338">
    <property type="entry name" value="Beta-lactam/transpept-like"/>
</dbReference>
<dbReference type="InterPro" id="IPR005543">
    <property type="entry name" value="PASTA_dom"/>
</dbReference>
<dbReference type="AlphaFoldDB" id="A0A9D1H2J5"/>
<dbReference type="GO" id="GO:0005886">
    <property type="term" value="C:plasma membrane"/>
    <property type="evidence" value="ECO:0007669"/>
    <property type="project" value="TreeGrafter"/>
</dbReference>
<dbReference type="GO" id="GO:0071555">
    <property type="term" value="P:cell wall organization"/>
    <property type="evidence" value="ECO:0007669"/>
    <property type="project" value="TreeGrafter"/>
</dbReference>
<dbReference type="InterPro" id="IPR001460">
    <property type="entry name" value="PCN-bd_Tpept"/>
</dbReference>
<dbReference type="InterPro" id="IPR050515">
    <property type="entry name" value="Beta-lactam/transpept"/>
</dbReference>
<reference evidence="7" key="1">
    <citation type="submission" date="2020-10" db="EMBL/GenBank/DDBJ databases">
        <authorList>
            <person name="Gilroy R."/>
        </authorList>
    </citation>
    <scope>NUCLEOTIDE SEQUENCE</scope>
    <source>
        <strain evidence="7">CHK181-108</strain>
    </source>
</reference>
<dbReference type="GO" id="GO:0008658">
    <property type="term" value="F:penicillin binding"/>
    <property type="evidence" value="ECO:0007669"/>
    <property type="project" value="InterPro"/>
</dbReference>
<comment type="caution">
    <text evidence="7">The sequence shown here is derived from an EMBL/GenBank/DDBJ whole genome shotgun (WGS) entry which is preliminary data.</text>
</comment>
<dbReference type="EMBL" id="DVLU01000054">
    <property type="protein sequence ID" value="HIT85360.1"/>
    <property type="molecule type" value="Genomic_DNA"/>
</dbReference>
<dbReference type="Pfam" id="PF03793">
    <property type="entry name" value="PASTA"/>
    <property type="match status" value="2"/>
</dbReference>
<evidence type="ECO:0000313" key="7">
    <source>
        <dbReference type="EMBL" id="HIT85360.1"/>
    </source>
</evidence>
<dbReference type="Gene3D" id="3.90.1310.10">
    <property type="entry name" value="Penicillin-binding protein 2a (Domain 2)"/>
    <property type="match status" value="1"/>
</dbReference>
<comment type="similarity">
    <text evidence="2">Belongs to the transpeptidase family.</text>
</comment>
<accession>A0A9D1H2J5</accession>
<dbReference type="PANTHER" id="PTHR30627">
    <property type="entry name" value="PEPTIDOGLYCAN D,D-TRANSPEPTIDASE"/>
    <property type="match status" value="1"/>
</dbReference>
<evidence type="ECO:0000313" key="8">
    <source>
        <dbReference type="Proteomes" id="UP000824165"/>
    </source>
</evidence>
<evidence type="ECO:0000256" key="1">
    <source>
        <dbReference type="ARBA" id="ARBA00004370"/>
    </source>
</evidence>
<dbReference type="SUPFAM" id="SSF54184">
    <property type="entry name" value="Penicillin-binding protein 2x (pbp-2x), c-terminal domain"/>
    <property type="match status" value="1"/>
</dbReference>
<evidence type="ECO:0000259" key="6">
    <source>
        <dbReference type="PROSITE" id="PS51178"/>
    </source>
</evidence>
<evidence type="ECO:0000256" key="4">
    <source>
        <dbReference type="SAM" id="MobiDB-lite"/>
    </source>
</evidence>
<keyword evidence="5" id="KW-1133">Transmembrane helix</keyword>
<dbReference type="Proteomes" id="UP000824165">
    <property type="component" value="Unassembled WGS sequence"/>
</dbReference>
<dbReference type="Pfam" id="PF00905">
    <property type="entry name" value="Transpeptidase"/>
    <property type="match status" value="1"/>
</dbReference>
<feature type="domain" description="PASTA" evidence="6">
    <location>
        <begin position="624"/>
        <end position="684"/>
    </location>
</feature>
<feature type="region of interest" description="Disordered" evidence="4">
    <location>
        <begin position="300"/>
        <end position="324"/>
    </location>
</feature>
<dbReference type="SUPFAM" id="SSF56519">
    <property type="entry name" value="Penicillin binding protein dimerisation domain"/>
    <property type="match status" value="1"/>
</dbReference>
<comment type="subcellular location">
    <subcellularLocation>
        <location evidence="1">Membrane</location>
    </subcellularLocation>
</comment>
<dbReference type="Pfam" id="PF03717">
    <property type="entry name" value="PBP_dimer"/>
    <property type="match status" value="1"/>
</dbReference>
<protein>
    <submittedName>
        <fullName evidence="7">PASTA domain-containing protein</fullName>
    </submittedName>
</protein>
<gene>
    <name evidence="7" type="ORF">IAA60_05585</name>
</gene>
<dbReference type="SUPFAM" id="SSF56601">
    <property type="entry name" value="beta-lactamase/transpeptidase-like"/>
    <property type="match status" value="1"/>
</dbReference>
<reference evidence="7" key="2">
    <citation type="journal article" date="2021" name="PeerJ">
        <title>Extensive microbial diversity within the chicken gut microbiome revealed by metagenomics and culture.</title>
        <authorList>
            <person name="Gilroy R."/>
            <person name="Ravi A."/>
            <person name="Getino M."/>
            <person name="Pursley I."/>
            <person name="Horton D.L."/>
            <person name="Alikhan N.F."/>
            <person name="Baker D."/>
            <person name="Gharbi K."/>
            <person name="Hall N."/>
            <person name="Watson M."/>
            <person name="Adriaenssens E.M."/>
            <person name="Foster-Nyarko E."/>
            <person name="Jarju S."/>
            <person name="Secka A."/>
            <person name="Antonio M."/>
            <person name="Oren A."/>
            <person name="Chaudhuri R.R."/>
            <person name="La Ragione R."/>
            <person name="Hildebrand F."/>
            <person name="Pallen M.J."/>
        </authorList>
    </citation>
    <scope>NUCLEOTIDE SEQUENCE</scope>
    <source>
        <strain evidence="7">CHK181-108</strain>
    </source>
</reference>
<sequence length="759" mass="82592">MASPSLNSIKKRILPMVIIVLLCMAALVVRLAYWQIIRGDELAARAKSQQTGSSTITASRGIIYDRNGKALAESVSADTLVCNPKDVAEHGDAQAAAEALAPILGMTAEEITEDLTRDSRYQVVKKRMSVDETQAVKQLLDTETNPNADVFKGLYFEDDSKRYYPFSIAPHILGFTGYDNNGLQGIELTFDDELSGKAGSIEQNQNASGTTLEEQQEEYLTAQQKGADVVLTIDETIQHFLEKHLEEAVEECKLKYGAAGIVMNPKTGEILAMATKPDFDSNNPYDIEAFNEYAMQYDYDEDEQETDDPEASPEPTEDPNNPSDERVAELRNRMWRNKAVSDSYEPGSTFKIITAAAALEEHVADLDSEFYCPGFKIVADRQIGCSNTDGHGPETFVEGVKNSCNPVFMDLGEALGADKFMEYFTAFGLTEKTGIELVGESSSIYYTDGMSEVDLATSSFGQGFQVTPIQLITAISAVINGGQRMKPQIVKEIRGESGIIKSYDSEVVNRVISEETSEKMRNILEQVVSDPNATGKNAYVKGCRIGGKTGTSEKNPRGSDKRIASFVGFAPANDPEIICLIMLDEPQTDNRYGGTIAAPLAGEIISDVLNYLGVEKQYSEEEEPIVKTEVPDVRETDLDAAETALEEAELDYVIRGGGSRIIDQLPAPGTMLNEDSLVILYTEGKSGGEEELVTVPDLSGMSVGVAESTLNSMYLNFEVMGAGHSESYAAFGVGQSVEPGEEVAPGTVIGVEFRQEAID</sequence>
<dbReference type="Gene3D" id="3.40.710.10">
    <property type="entry name" value="DD-peptidase/beta-lactamase superfamily"/>
    <property type="match status" value="1"/>
</dbReference>
<dbReference type="Gene3D" id="3.30.10.20">
    <property type="match status" value="1"/>
</dbReference>
<dbReference type="InterPro" id="IPR036138">
    <property type="entry name" value="PBP_dimer_sf"/>
</dbReference>
<evidence type="ECO:0000256" key="2">
    <source>
        <dbReference type="ARBA" id="ARBA00007171"/>
    </source>
</evidence>
<dbReference type="InterPro" id="IPR005311">
    <property type="entry name" value="PBP_dimer"/>
</dbReference>
<evidence type="ECO:0000256" key="5">
    <source>
        <dbReference type="SAM" id="Phobius"/>
    </source>
</evidence>
<evidence type="ECO:0000256" key="3">
    <source>
        <dbReference type="ARBA" id="ARBA00023136"/>
    </source>
</evidence>
<feature type="transmembrane region" description="Helical" evidence="5">
    <location>
        <begin position="12"/>
        <end position="34"/>
    </location>
</feature>
<dbReference type="PANTHER" id="PTHR30627:SF1">
    <property type="entry name" value="PEPTIDOGLYCAN D,D-TRANSPEPTIDASE FTSI"/>
    <property type="match status" value="1"/>
</dbReference>
<feature type="compositionally biased region" description="Acidic residues" evidence="4">
    <location>
        <begin position="300"/>
        <end position="317"/>
    </location>
</feature>
<keyword evidence="5" id="KW-0812">Transmembrane</keyword>
<proteinExistence type="inferred from homology"/>
<organism evidence="7 8">
    <name type="scientific">Candidatus Ornithomonoglobus intestinigallinarum</name>
    <dbReference type="NCBI Taxonomy" id="2840894"/>
    <lineage>
        <taxon>Bacteria</taxon>
        <taxon>Bacillati</taxon>
        <taxon>Bacillota</taxon>
        <taxon>Clostridia</taxon>
        <taxon>Candidatus Ornithomonoglobus</taxon>
    </lineage>
</organism>